<dbReference type="RefSeq" id="WP_347721638.1">
    <property type="nucleotide sequence ID" value="NZ_CP104395.1"/>
</dbReference>
<dbReference type="Proteomes" id="UP001218034">
    <property type="component" value="Chromosome"/>
</dbReference>
<keyword evidence="3" id="KW-1185">Reference proteome</keyword>
<organism evidence="2 3">
    <name type="scientific">Candidatus Nanohalococcus occultus</name>
    <dbReference type="NCBI Taxonomy" id="2978047"/>
    <lineage>
        <taxon>Archaea</taxon>
        <taxon>Candidatus Nanohalarchaeota</taxon>
        <taxon>Candidatus Nanohalarchaeota incertae sedis</taxon>
        <taxon>Candidatus Nanohalococcus</taxon>
    </lineage>
</organism>
<reference evidence="2 3" key="1">
    <citation type="submission" date="2022-09" db="EMBL/GenBank/DDBJ databases">
        <title>Xylan utilization by haloarchaea-nanohaloarchaea associations.</title>
        <authorList>
            <person name="Yakimov M."/>
        </authorList>
    </citation>
    <scope>NUCLEOTIDE SEQUENCE [LARGE SCALE GENOMIC DNA]</scope>
    <source>
        <strain evidence="2 3">SVXNc</strain>
    </source>
</reference>
<name>A0ABY8CJE4_9ARCH</name>
<sequence length="682" mass="70412">MSIRLEPKHRKLLALTALLILVVSTVSASELQNIERITPFSSQNINVTGTIDMSGNPIIGISNLGGSNIVNSGNINSGAVSVNELDTGSVDDRYVNRGGDVMSGDLDFQSNGGVNSANFLNVGSITSNNGDSDILFHQGFTVDGDSGGDGSVTLETGNLNMNNNDVADFNQLVTGRGGRVMTFNNPNGGNSEIRFRSGENSGSDYGYINAIDDVDGSGENFGLELGTMNDGADASNDHIRLIPAGDLYLNPGGNDDSNVGETIHNGTLNMDGNPITNADWSDAGDLDASGSINDFSAANDLDSSGSLTSGSVSDNEIADNTVDNSEIQNGGSFTFNGVTLNAPLDTNGNHLNLDDGDQYITIHDGSGNFNIKSGIDPNNNIVAGTGGTHVRLDESGGFDVSVDESTGTGNAKSEGVGFAVNGGQVEIRDGSLELNNNNINGIGGLQNCGANEFVNGNGNCEVDTDTDTTVADDQDLSVGADPAGGGETTIDIDNGNSATFTDDNTQLDDVAATGNVDAGGNRVENVADPNSDDDAVPRGYADSRYAASSDYFWTSISLETGDYRMSNGSSGSMTVPGSGTTNCDGGACIRNFGSGMWGIEMSPPSIAFDEADMPGRVCWGYSGGDNEQDNQGWGAGIRSTITDDNGHCMQGSSIGGSCAASYLYDDSTTSHDTYGVVCKTLD</sequence>
<dbReference type="GeneID" id="90590236"/>
<dbReference type="EMBL" id="CP104395">
    <property type="protein sequence ID" value="WEL19806.1"/>
    <property type="molecule type" value="Genomic_DNA"/>
</dbReference>
<accession>A0ABY8CJE4</accession>
<proteinExistence type="predicted"/>
<evidence type="ECO:0000313" key="3">
    <source>
        <dbReference type="Proteomes" id="UP001218034"/>
    </source>
</evidence>
<evidence type="ECO:0000256" key="1">
    <source>
        <dbReference type="SAM" id="MobiDB-lite"/>
    </source>
</evidence>
<evidence type="ECO:0000313" key="2">
    <source>
        <dbReference type="EMBL" id="WEL19806.1"/>
    </source>
</evidence>
<feature type="compositionally biased region" description="Polar residues" evidence="1">
    <location>
        <begin position="494"/>
        <end position="504"/>
    </location>
</feature>
<protein>
    <submittedName>
        <fullName evidence="2">Uncharacterized protein</fullName>
    </submittedName>
</protein>
<feature type="region of interest" description="Disordered" evidence="1">
    <location>
        <begin position="303"/>
        <end position="326"/>
    </location>
</feature>
<feature type="compositionally biased region" description="Low complexity" evidence="1">
    <location>
        <begin position="303"/>
        <end position="314"/>
    </location>
</feature>
<gene>
    <name evidence="2" type="ORF">SVXNc_0799</name>
</gene>
<feature type="region of interest" description="Disordered" evidence="1">
    <location>
        <begin position="473"/>
        <end position="536"/>
    </location>
</feature>